<protein>
    <submittedName>
        <fullName evidence="1">Uncharacterized protein</fullName>
    </submittedName>
</protein>
<accession>W2I7M6</accession>
<name>W2I7M6_PHYNI</name>
<dbReference type="EMBL" id="KI675476">
    <property type="protein sequence ID" value="ETL29462.1"/>
    <property type="molecule type" value="Genomic_DNA"/>
</dbReference>
<reference evidence="1" key="1">
    <citation type="submission" date="2013-11" db="EMBL/GenBank/DDBJ databases">
        <title>The Genome Sequence of Phytophthora parasitica CJ05E6.</title>
        <authorList>
            <consortium name="The Broad Institute Genomics Platform"/>
            <person name="Russ C."/>
            <person name="Tyler B."/>
            <person name="Panabieres F."/>
            <person name="Shan W."/>
            <person name="Tripathy S."/>
            <person name="Grunwald N."/>
            <person name="Machado M."/>
            <person name="Johnson C.S."/>
            <person name="Arredondo F."/>
            <person name="Hong C."/>
            <person name="Coffey M."/>
            <person name="Young S.K."/>
            <person name="Zeng Q."/>
            <person name="Gargeya S."/>
            <person name="Fitzgerald M."/>
            <person name="Abouelleil A."/>
            <person name="Alvarado L."/>
            <person name="Chapman S.B."/>
            <person name="Gainer-Dewar J."/>
            <person name="Goldberg J."/>
            <person name="Griggs A."/>
            <person name="Gujja S."/>
            <person name="Hansen M."/>
            <person name="Howarth C."/>
            <person name="Imamovic A."/>
            <person name="Ireland A."/>
            <person name="Larimer J."/>
            <person name="McCowan C."/>
            <person name="Murphy C."/>
            <person name="Pearson M."/>
            <person name="Poon T.W."/>
            <person name="Priest M."/>
            <person name="Roberts A."/>
            <person name="Saif S."/>
            <person name="Shea T."/>
            <person name="Sykes S."/>
            <person name="Wortman J."/>
            <person name="Nusbaum C."/>
            <person name="Birren B."/>
        </authorList>
    </citation>
    <scope>NUCLEOTIDE SEQUENCE [LARGE SCALE GENOMIC DNA]</scope>
    <source>
        <strain evidence="1">CJ05E6</strain>
    </source>
</reference>
<organism evidence="1">
    <name type="scientific">Phytophthora nicotianae</name>
    <name type="common">Potato buckeye rot agent</name>
    <name type="synonym">Phytophthora parasitica</name>
    <dbReference type="NCBI Taxonomy" id="4792"/>
    <lineage>
        <taxon>Eukaryota</taxon>
        <taxon>Sar</taxon>
        <taxon>Stramenopiles</taxon>
        <taxon>Oomycota</taxon>
        <taxon>Peronosporomycetes</taxon>
        <taxon>Peronosporales</taxon>
        <taxon>Peronosporaceae</taxon>
        <taxon>Phytophthora</taxon>
    </lineage>
</organism>
<dbReference type="AlphaFoldDB" id="W2I7M6"/>
<evidence type="ECO:0000313" key="1">
    <source>
        <dbReference type="EMBL" id="ETL29462.1"/>
    </source>
</evidence>
<sequence length="32" mass="3468">MKVLFVIAALATLLMPVVLEHVLTTDMRALGT</sequence>
<gene>
    <name evidence="1" type="ORF">L916_17364</name>
</gene>
<dbReference type="Proteomes" id="UP000053864">
    <property type="component" value="Unassembled WGS sequence"/>
</dbReference>
<proteinExistence type="predicted"/>